<reference evidence="1 2" key="1">
    <citation type="journal article" date="2019" name="Nat. Ecol. Evol.">
        <title>Megaphylogeny resolves global patterns of mushroom evolution.</title>
        <authorList>
            <person name="Varga T."/>
            <person name="Krizsan K."/>
            <person name="Foldi C."/>
            <person name="Dima B."/>
            <person name="Sanchez-Garcia M."/>
            <person name="Sanchez-Ramirez S."/>
            <person name="Szollosi G.J."/>
            <person name="Szarkandi J.G."/>
            <person name="Papp V."/>
            <person name="Albert L."/>
            <person name="Andreopoulos W."/>
            <person name="Angelini C."/>
            <person name="Antonin V."/>
            <person name="Barry K.W."/>
            <person name="Bougher N.L."/>
            <person name="Buchanan P."/>
            <person name="Buyck B."/>
            <person name="Bense V."/>
            <person name="Catcheside P."/>
            <person name="Chovatia M."/>
            <person name="Cooper J."/>
            <person name="Damon W."/>
            <person name="Desjardin D."/>
            <person name="Finy P."/>
            <person name="Geml J."/>
            <person name="Haridas S."/>
            <person name="Hughes K."/>
            <person name="Justo A."/>
            <person name="Karasinski D."/>
            <person name="Kautmanova I."/>
            <person name="Kiss B."/>
            <person name="Kocsube S."/>
            <person name="Kotiranta H."/>
            <person name="LaButti K.M."/>
            <person name="Lechner B.E."/>
            <person name="Liimatainen K."/>
            <person name="Lipzen A."/>
            <person name="Lukacs Z."/>
            <person name="Mihaltcheva S."/>
            <person name="Morgado L.N."/>
            <person name="Niskanen T."/>
            <person name="Noordeloos M.E."/>
            <person name="Ohm R.A."/>
            <person name="Ortiz-Santana B."/>
            <person name="Ovrebo C."/>
            <person name="Racz N."/>
            <person name="Riley R."/>
            <person name="Savchenko A."/>
            <person name="Shiryaev A."/>
            <person name="Soop K."/>
            <person name="Spirin V."/>
            <person name="Szebenyi C."/>
            <person name="Tomsovsky M."/>
            <person name="Tulloss R.E."/>
            <person name="Uehling J."/>
            <person name="Grigoriev I.V."/>
            <person name="Vagvolgyi C."/>
            <person name="Papp T."/>
            <person name="Martin F.M."/>
            <person name="Miettinen O."/>
            <person name="Hibbett D.S."/>
            <person name="Nagy L.G."/>
        </authorList>
    </citation>
    <scope>NUCLEOTIDE SEQUENCE [LARGE SCALE GENOMIC DNA]</scope>
    <source>
        <strain evidence="1 2">CBS 309.79</strain>
    </source>
</reference>
<dbReference type="EMBL" id="ML178825">
    <property type="protein sequence ID" value="TFL01370.1"/>
    <property type="molecule type" value="Genomic_DNA"/>
</dbReference>
<organism evidence="1 2">
    <name type="scientific">Pterulicium gracile</name>
    <dbReference type="NCBI Taxonomy" id="1884261"/>
    <lineage>
        <taxon>Eukaryota</taxon>
        <taxon>Fungi</taxon>
        <taxon>Dikarya</taxon>
        <taxon>Basidiomycota</taxon>
        <taxon>Agaricomycotina</taxon>
        <taxon>Agaricomycetes</taxon>
        <taxon>Agaricomycetidae</taxon>
        <taxon>Agaricales</taxon>
        <taxon>Pleurotineae</taxon>
        <taxon>Pterulaceae</taxon>
        <taxon>Pterulicium</taxon>
    </lineage>
</organism>
<keyword evidence="2" id="KW-1185">Reference proteome</keyword>
<proteinExistence type="predicted"/>
<gene>
    <name evidence="1" type="ORF">BDV98DRAFT_567988</name>
</gene>
<name>A0A5C3QJP8_9AGAR</name>
<protein>
    <submittedName>
        <fullName evidence="1">Uncharacterized protein</fullName>
    </submittedName>
</protein>
<dbReference type="Proteomes" id="UP000305067">
    <property type="component" value="Unassembled WGS sequence"/>
</dbReference>
<dbReference type="AlphaFoldDB" id="A0A5C3QJP8"/>
<accession>A0A5C3QJP8</accession>
<evidence type="ECO:0000313" key="1">
    <source>
        <dbReference type="EMBL" id="TFL01370.1"/>
    </source>
</evidence>
<evidence type="ECO:0000313" key="2">
    <source>
        <dbReference type="Proteomes" id="UP000305067"/>
    </source>
</evidence>
<sequence length="243" mass="28158">MPDITSAFSKLLPSALPRLTTIRSHHSICNFLLPGRPVADVSWERRPNDQIYNDEAWYAITFPRTDIHFGLLSAPVHTLRMDFLYYSTGFKNNLKLRSDFQPATLVLVIVDLATITAENGSSCSLASAAFVRLTRLRLQWLCDRWWDLPYQLVLVEKVLLVFPNLEPVQIAQWIEWRKKIVGAEQSWVPVLYAKEEWGNGRQSFQEFKRTLMYGEEIRLQVKDFAGLFAGIGCVFERCKRMDR</sequence>